<dbReference type="EMBL" id="CP036266">
    <property type="protein sequence ID" value="QDT23771.1"/>
    <property type="molecule type" value="Genomic_DNA"/>
</dbReference>
<feature type="transmembrane region" description="Helical" evidence="1">
    <location>
        <begin position="6"/>
        <end position="28"/>
    </location>
</feature>
<keyword evidence="3" id="KW-1185">Reference proteome</keyword>
<dbReference type="AlphaFoldDB" id="A0A517PWM0"/>
<evidence type="ECO:0000256" key="1">
    <source>
        <dbReference type="SAM" id="Phobius"/>
    </source>
</evidence>
<keyword evidence="1" id="KW-0812">Transmembrane</keyword>
<dbReference type="RefSeq" id="WP_145191658.1">
    <property type="nucleotide sequence ID" value="NZ_CP036266.1"/>
</dbReference>
<sequence>MIRKLILGILTGCCVYVSSFFIVVPFAFKGEQSGLAFDRMWLIHDLYFPVFELAESSNTFHLAVRQIYSTIGDPDEVSVLCYFYIYPDLYLNIGAPVE</sequence>
<dbReference type="Proteomes" id="UP000320421">
    <property type="component" value="Chromosome"/>
</dbReference>
<evidence type="ECO:0000313" key="2">
    <source>
        <dbReference type="EMBL" id="QDT23771.1"/>
    </source>
</evidence>
<keyword evidence="1" id="KW-1133">Transmembrane helix</keyword>
<reference evidence="2 3" key="1">
    <citation type="submission" date="2019-02" db="EMBL/GenBank/DDBJ databases">
        <title>Deep-cultivation of Planctomycetes and their phenomic and genomic characterization uncovers novel biology.</title>
        <authorList>
            <person name="Wiegand S."/>
            <person name="Jogler M."/>
            <person name="Boedeker C."/>
            <person name="Pinto D."/>
            <person name="Vollmers J."/>
            <person name="Rivas-Marin E."/>
            <person name="Kohn T."/>
            <person name="Peeters S.H."/>
            <person name="Heuer A."/>
            <person name="Rast P."/>
            <person name="Oberbeckmann S."/>
            <person name="Bunk B."/>
            <person name="Jeske O."/>
            <person name="Meyerdierks A."/>
            <person name="Storesund J.E."/>
            <person name="Kallscheuer N."/>
            <person name="Luecker S."/>
            <person name="Lage O.M."/>
            <person name="Pohl T."/>
            <person name="Merkel B.J."/>
            <person name="Hornburger P."/>
            <person name="Mueller R.-W."/>
            <person name="Bruemmer F."/>
            <person name="Labrenz M."/>
            <person name="Spormann A.M."/>
            <person name="Op den Camp H."/>
            <person name="Overmann J."/>
            <person name="Amann R."/>
            <person name="Jetten M.S.M."/>
            <person name="Mascher T."/>
            <person name="Medema M.H."/>
            <person name="Devos D.P."/>
            <person name="Kaster A.-K."/>
            <person name="Ovreas L."/>
            <person name="Rohde M."/>
            <person name="Galperin M.Y."/>
            <person name="Jogler C."/>
        </authorList>
    </citation>
    <scope>NUCLEOTIDE SEQUENCE [LARGE SCALE GENOMIC DNA]</scope>
    <source>
        <strain evidence="2 3">HG66A1</strain>
    </source>
</reference>
<name>A0A517PWM0_9PLAN</name>
<evidence type="ECO:0000313" key="3">
    <source>
        <dbReference type="Proteomes" id="UP000320421"/>
    </source>
</evidence>
<gene>
    <name evidence="2" type="ORF">HG66A1_55950</name>
</gene>
<protein>
    <submittedName>
        <fullName evidence="2">Uncharacterized protein</fullName>
    </submittedName>
</protein>
<accession>A0A517PWM0</accession>
<keyword evidence="1" id="KW-0472">Membrane</keyword>
<organism evidence="2 3">
    <name type="scientific">Gimesia chilikensis</name>
    <dbReference type="NCBI Taxonomy" id="2605989"/>
    <lineage>
        <taxon>Bacteria</taxon>
        <taxon>Pseudomonadati</taxon>
        <taxon>Planctomycetota</taxon>
        <taxon>Planctomycetia</taxon>
        <taxon>Planctomycetales</taxon>
        <taxon>Planctomycetaceae</taxon>
        <taxon>Gimesia</taxon>
    </lineage>
</organism>
<proteinExistence type="predicted"/>